<evidence type="ECO:0000256" key="1">
    <source>
        <dbReference type="SAM" id="MobiDB-lite"/>
    </source>
</evidence>
<dbReference type="Proteomes" id="UP000815677">
    <property type="component" value="Unassembled WGS sequence"/>
</dbReference>
<feature type="compositionally biased region" description="Acidic residues" evidence="1">
    <location>
        <begin position="129"/>
        <end position="154"/>
    </location>
</feature>
<evidence type="ECO:0000313" key="3">
    <source>
        <dbReference type="Proteomes" id="UP000815677"/>
    </source>
</evidence>
<gene>
    <name evidence="2" type="ORF">MCHLO_14705</name>
</gene>
<feature type="compositionally biased region" description="Acidic residues" evidence="1">
    <location>
        <begin position="101"/>
        <end position="120"/>
    </location>
</feature>
<feature type="region of interest" description="Disordered" evidence="1">
    <location>
        <begin position="53"/>
        <end position="167"/>
    </location>
</feature>
<evidence type="ECO:0000313" key="2">
    <source>
        <dbReference type="EMBL" id="GAT58254.1"/>
    </source>
</evidence>
<protein>
    <submittedName>
        <fullName evidence="2">Uncharacterized protein</fullName>
    </submittedName>
</protein>
<feature type="compositionally biased region" description="Low complexity" evidence="1">
    <location>
        <begin position="72"/>
        <end position="83"/>
    </location>
</feature>
<accession>A0ABQ0M5D5</accession>
<feature type="compositionally biased region" description="Acidic residues" evidence="1">
    <location>
        <begin position="57"/>
        <end position="69"/>
    </location>
</feature>
<reference evidence="2" key="1">
    <citation type="submission" date="2014-09" db="EMBL/GenBank/DDBJ databases">
        <title>Genome sequence of the luminous mushroom Mycena chlorophos for searching fungal bioluminescence genes.</title>
        <authorList>
            <person name="Tanaka Y."/>
            <person name="Kasuga D."/>
            <person name="Oba Y."/>
            <person name="Hase S."/>
            <person name="Sato K."/>
            <person name="Oba Y."/>
            <person name="Sakakibara Y."/>
        </authorList>
    </citation>
    <scope>NUCLEOTIDE SEQUENCE</scope>
</reference>
<organism evidence="2 3">
    <name type="scientific">Mycena chlorophos</name>
    <name type="common">Agaric fungus</name>
    <name type="synonym">Agaricus chlorophos</name>
    <dbReference type="NCBI Taxonomy" id="658473"/>
    <lineage>
        <taxon>Eukaryota</taxon>
        <taxon>Fungi</taxon>
        <taxon>Dikarya</taxon>
        <taxon>Basidiomycota</taxon>
        <taxon>Agaricomycotina</taxon>
        <taxon>Agaricomycetes</taxon>
        <taxon>Agaricomycetidae</taxon>
        <taxon>Agaricales</taxon>
        <taxon>Marasmiineae</taxon>
        <taxon>Mycenaceae</taxon>
        <taxon>Mycena</taxon>
    </lineage>
</organism>
<sequence>MPVHYESIGRKPATFNDWKYHYVNFFVDRDMLMRYLGGAVGHSYCVLVPDPPHEPEEVLQPELFEDEPDAPAPDAAHAVPDSPTVVPEVLVENPAALQPADDGDEDDSDFDSDCGSDTEGSDSGSGSESEADEEGGDDDYGDLDLGPEDGEDGLDYSLRNLASGTLD</sequence>
<dbReference type="EMBL" id="DF849604">
    <property type="protein sequence ID" value="GAT58254.1"/>
    <property type="molecule type" value="Genomic_DNA"/>
</dbReference>
<name>A0ABQ0M5D5_MYCCL</name>
<proteinExistence type="predicted"/>
<keyword evidence="3" id="KW-1185">Reference proteome</keyword>